<keyword evidence="2 4" id="KW-0808">Transferase</keyword>
<reference evidence="4" key="1">
    <citation type="submission" date="2018-05" db="EMBL/GenBank/DDBJ databases">
        <authorList>
            <person name="Lanie J.A."/>
            <person name="Ng W.-L."/>
            <person name="Kazmierczak K.M."/>
            <person name="Andrzejewski T.M."/>
            <person name="Davidsen T.M."/>
            <person name="Wayne K.J."/>
            <person name="Tettelin H."/>
            <person name="Glass J.I."/>
            <person name="Rusch D."/>
            <person name="Podicherti R."/>
            <person name="Tsui H.-C.T."/>
            <person name="Winkler M.E."/>
        </authorList>
    </citation>
    <scope>NUCLEOTIDE SEQUENCE</scope>
    <source>
        <strain evidence="4">KNB</strain>
    </source>
</reference>
<feature type="domain" description="tRNA/rRNA methyltransferase SpoU type" evidence="3">
    <location>
        <begin position="115"/>
        <end position="252"/>
    </location>
</feature>
<dbReference type="InterPro" id="IPR029028">
    <property type="entry name" value="Alpha/beta_knot_MTases"/>
</dbReference>
<dbReference type="Gene3D" id="3.30.1330.30">
    <property type="match status" value="1"/>
</dbReference>
<dbReference type="GO" id="GO:0006396">
    <property type="term" value="P:RNA processing"/>
    <property type="evidence" value="ECO:0007669"/>
    <property type="project" value="InterPro"/>
</dbReference>
<evidence type="ECO:0000259" key="3">
    <source>
        <dbReference type="Pfam" id="PF00588"/>
    </source>
</evidence>
<dbReference type="InterPro" id="IPR001537">
    <property type="entry name" value="SpoU_MeTrfase"/>
</dbReference>
<dbReference type="CDD" id="cd18095">
    <property type="entry name" value="SpoU-like_rRNA-MTase"/>
    <property type="match status" value="1"/>
</dbReference>
<dbReference type="Pfam" id="PF00588">
    <property type="entry name" value="SpoU_methylase"/>
    <property type="match status" value="1"/>
</dbReference>
<dbReference type="GO" id="GO:0008173">
    <property type="term" value="F:RNA methyltransferase activity"/>
    <property type="evidence" value="ECO:0007669"/>
    <property type="project" value="InterPro"/>
</dbReference>
<evidence type="ECO:0000256" key="2">
    <source>
        <dbReference type="ARBA" id="ARBA00022679"/>
    </source>
</evidence>
<protein>
    <submittedName>
        <fullName evidence="4">tRNA/rRNA methyltransferase (SpoU)</fullName>
    </submittedName>
</protein>
<dbReference type="PANTHER" id="PTHR43191">
    <property type="entry name" value="RRNA METHYLTRANSFERASE 3"/>
    <property type="match status" value="1"/>
</dbReference>
<gene>
    <name evidence="4" type="ORF">NITFAB_1924</name>
</gene>
<dbReference type="SUPFAM" id="SSF75217">
    <property type="entry name" value="alpha/beta knot"/>
    <property type="match status" value="1"/>
</dbReference>
<evidence type="ECO:0000313" key="4">
    <source>
        <dbReference type="EMBL" id="SPS06334.1"/>
    </source>
</evidence>
<proteinExistence type="predicted"/>
<dbReference type="PANTHER" id="PTHR43191:SF2">
    <property type="entry name" value="RRNA METHYLTRANSFERASE 3, MITOCHONDRIAL"/>
    <property type="match status" value="1"/>
</dbReference>
<name>A0A2X0RF42_9PROT</name>
<sequence>MKFIHSRSNPFFKELLRLAGSARYRRKIRQTLLDGTHLLQAYHQFCNQQPLYMILTEDSMQNQEVTNLLDMFPDVPRLQLDAGLFADLSELKSTSRILSLIPLPHVPVIPVENRFSLLLEDVQDPGNMGSILRSAAAAGCNAIYLSRGCADVWSPRVLRAGMGGHFALSIHESMDLHAIAAAFQGNIFAMEVNAAACLYDCCLRGNIAFAIGNEGAGLSDSLRAIINQHINIPMPGHCESLNVAAATAICLFEAVRQRRGS</sequence>
<dbReference type="SUPFAM" id="SSF55315">
    <property type="entry name" value="L30e-like"/>
    <property type="match status" value="1"/>
</dbReference>
<dbReference type="InterPro" id="IPR029064">
    <property type="entry name" value="Ribosomal_eL30-like_sf"/>
</dbReference>
<evidence type="ECO:0000256" key="1">
    <source>
        <dbReference type="ARBA" id="ARBA00022603"/>
    </source>
</evidence>
<organism evidence="4">
    <name type="scientific">Candidatus Nitrotoga fabula</name>
    <dbReference type="NCBI Taxonomy" id="2182327"/>
    <lineage>
        <taxon>Bacteria</taxon>
        <taxon>Pseudomonadati</taxon>
        <taxon>Pseudomonadota</taxon>
        <taxon>Betaproteobacteria</taxon>
        <taxon>Nitrosomonadales</taxon>
        <taxon>Gallionellaceae</taxon>
        <taxon>Candidatus Nitrotoga</taxon>
    </lineage>
</organism>
<keyword evidence="1 4" id="KW-0489">Methyltransferase</keyword>
<dbReference type="AlphaFoldDB" id="A0A2X0RF42"/>
<dbReference type="Gene3D" id="3.40.1280.10">
    <property type="match status" value="1"/>
</dbReference>
<dbReference type="GO" id="GO:0032259">
    <property type="term" value="P:methylation"/>
    <property type="evidence" value="ECO:0007669"/>
    <property type="project" value="UniProtKB-KW"/>
</dbReference>
<accession>A0A2X0RF42</accession>
<dbReference type="InterPro" id="IPR051259">
    <property type="entry name" value="rRNA_Methyltransferase"/>
</dbReference>
<dbReference type="InterPro" id="IPR029026">
    <property type="entry name" value="tRNA_m1G_MTases_N"/>
</dbReference>
<dbReference type="GO" id="GO:0003723">
    <property type="term" value="F:RNA binding"/>
    <property type="evidence" value="ECO:0007669"/>
    <property type="project" value="InterPro"/>
</dbReference>
<dbReference type="EMBL" id="LS423452">
    <property type="protein sequence ID" value="SPS06334.1"/>
    <property type="molecule type" value="Genomic_DNA"/>
</dbReference>